<dbReference type="EMBL" id="BJCL01000005">
    <property type="protein sequence ID" value="GCL63258.1"/>
    <property type="molecule type" value="Genomic_DNA"/>
</dbReference>
<dbReference type="Proteomes" id="UP000301751">
    <property type="component" value="Unassembled WGS sequence"/>
</dbReference>
<gene>
    <name evidence="1" type="ORF">AQPW35_23390</name>
</gene>
<name>A0A480AWT7_9BURK</name>
<proteinExistence type="predicted"/>
<reference evidence="2" key="1">
    <citation type="submission" date="2019-03" db="EMBL/GenBank/DDBJ databases">
        <title>Aquabacterium pictum sp.nov., the first bacteriochlorophyll a-containing freshwater bacterium in the genus Aquabacterium of the class Betaproteobacteria.</title>
        <authorList>
            <person name="Hirose S."/>
            <person name="Tank M."/>
            <person name="Hara E."/>
            <person name="Tamaki H."/>
            <person name="Takaichi S."/>
            <person name="Haruta S."/>
            <person name="Hanada S."/>
        </authorList>
    </citation>
    <scope>NUCLEOTIDE SEQUENCE [LARGE SCALE GENOMIC DNA]</scope>
    <source>
        <strain evidence="2">W35</strain>
    </source>
</reference>
<dbReference type="AlphaFoldDB" id="A0A480AWT7"/>
<accession>A0A480AWT7</accession>
<dbReference type="RefSeq" id="WP_137732999.1">
    <property type="nucleotide sequence ID" value="NZ_BJCL01000005.1"/>
</dbReference>
<evidence type="ECO:0000313" key="1">
    <source>
        <dbReference type="EMBL" id="GCL63258.1"/>
    </source>
</evidence>
<protein>
    <submittedName>
        <fullName evidence="1">Uncharacterized protein</fullName>
    </submittedName>
</protein>
<organism evidence="1 2">
    <name type="scientific">Pseudaquabacterium pictum</name>
    <dbReference type="NCBI Taxonomy" id="2315236"/>
    <lineage>
        <taxon>Bacteria</taxon>
        <taxon>Pseudomonadati</taxon>
        <taxon>Pseudomonadota</taxon>
        <taxon>Betaproteobacteria</taxon>
        <taxon>Burkholderiales</taxon>
        <taxon>Sphaerotilaceae</taxon>
        <taxon>Pseudaquabacterium</taxon>
    </lineage>
</organism>
<comment type="caution">
    <text evidence="1">The sequence shown here is derived from an EMBL/GenBank/DDBJ whole genome shotgun (WGS) entry which is preliminary data.</text>
</comment>
<evidence type="ECO:0000313" key="2">
    <source>
        <dbReference type="Proteomes" id="UP000301751"/>
    </source>
</evidence>
<keyword evidence="2" id="KW-1185">Reference proteome</keyword>
<sequence>MQNLIYLIIMALAGGAGWYAGSWKGRDAVEAVAKAKVVAEEAVAARDKIERDLKASQADLVAKFEQAQQARDANHAKVTDELKTALANSDKTVADLKRTRDGKQTQIRQNTALIDNPATSAAERDRLLAENRRLSDEVARQQAQIAGFECAKVPVPDKLLSPLQRS</sequence>